<evidence type="ECO:0000313" key="4">
    <source>
        <dbReference type="EMBL" id="MFI9100511.1"/>
    </source>
</evidence>
<dbReference type="EC" id="1.14.-.-" evidence="4"/>
<comment type="caution">
    <text evidence="4">The sequence shown here is derived from an EMBL/GenBank/DDBJ whole genome shotgun (WGS) entry which is preliminary data.</text>
</comment>
<dbReference type="InterPro" id="IPR001128">
    <property type="entry name" value="Cyt_P450"/>
</dbReference>
<keyword evidence="2" id="KW-0503">Monooxygenase</keyword>
<evidence type="ECO:0000256" key="2">
    <source>
        <dbReference type="RuleBase" id="RU000461"/>
    </source>
</evidence>
<comment type="similarity">
    <text evidence="1 2">Belongs to the cytochrome P450 family.</text>
</comment>
<feature type="compositionally biased region" description="Basic and acidic residues" evidence="3">
    <location>
        <begin position="1"/>
        <end position="10"/>
    </location>
</feature>
<dbReference type="PANTHER" id="PTHR46696:SF1">
    <property type="entry name" value="CYTOCHROME P450 YJIB-RELATED"/>
    <property type="match status" value="1"/>
</dbReference>
<dbReference type="Gene3D" id="1.10.630.10">
    <property type="entry name" value="Cytochrome P450"/>
    <property type="match status" value="1"/>
</dbReference>
<gene>
    <name evidence="4" type="ORF">ACIGXA_08280</name>
</gene>
<dbReference type="Pfam" id="PF00067">
    <property type="entry name" value="p450"/>
    <property type="match status" value="1"/>
</dbReference>
<dbReference type="PRINTS" id="PR00385">
    <property type="entry name" value="P450"/>
</dbReference>
<dbReference type="CDD" id="cd11030">
    <property type="entry name" value="CYP105-like"/>
    <property type="match status" value="1"/>
</dbReference>
<keyword evidence="2" id="KW-0349">Heme</keyword>
<keyword evidence="5" id="KW-1185">Reference proteome</keyword>
<keyword evidence="2" id="KW-0479">Metal-binding</keyword>
<evidence type="ECO:0000313" key="5">
    <source>
        <dbReference type="Proteomes" id="UP001614394"/>
    </source>
</evidence>
<keyword evidence="2" id="KW-0408">Iron</keyword>
<protein>
    <submittedName>
        <fullName evidence="4">Cytochrome P450</fullName>
        <ecNumber evidence="4">1.14.-.-</ecNumber>
    </submittedName>
</protein>
<evidence type="ECO:0000256" key="1">
    <source>
        <dbReference type="ARBA" id="ARBA00010617"/>
    </source>
</evidence>
<proteinExistence type="inferred from homology"/>
<dbReference type="InterPro" id="IPR017972">
    <property type="entry name" value="Cyt_P450_CS"/>
</dbReference>
<dbReference type="InterPro" id="IPR002397">
    <property type="entry name" value="Cyt_P450_B"/>
</dbReference>
<dbReference type="EMBL" id="JBITYG010000002">
    <property type="protein sequence ID" value="MFI9100511.1"/>
    <property type="molecule type" value="Genomic_DNA"/>
</dbReference>
<keyword evidence="2 4" id="KW-0560">Oxidoreductase</keyword>
<evidence type="ECO:0000256" key="3">
    <source>
        <dbReference type="SAM" id="MobiDB-lite"/>
    </source>
</evidence>
<dbReference type="RefSeq" id="WP_399645782.1">
    <property type="nucleotide sequence ID" value="NZ_JBITYG010000002.1"/>
</dbReference>
<accession>A0ABW8C517</accession>
<dbReference type="Proteomes" id="UP001614394">
    <property type="component" value="Unassembled WGS sequence"/>
</dbReference>
<name>A0ABW8C517_9ACTN</name>
<organism evidence="4 5">
    <name type="scientific">Streptomyces fildesensis</name>
    <dbReference type="NCBI Taxonomy" id="375757"/>
    <lineage>
        <taxon>Bacteria</taxon>
        <taxon>Bacillati</taxon>
        <taxon>Actinomycetota</taxon>
        <taxon>Actinomycetes</taxon>
        <taxon>Kitasatosporales</taxon>
        <taxon>Streptomycetaceae</taxon>
        <taxon>Streptomyces</taxon>
    </lineage>
</organism>
<dbReference type="InterPro" id="IPR036396">
    <property type="entry name" value="Cyt_P450_sf"/>
</dbReference>
<feature type="region of interest" description="Disordered" evidence="3">
    <location>
        <begin position="1"/>
        <end position="20"/>
    </location>
</feature>
<dbReference type="GO" id="GO:0016491">
    <property type="term" value="F:oxidoreductase activity"/>
    <property type="evidence" value="ECO:0007669"/>
    <property type="project" value="UniProtKB-KW"/>
</dbReference>
<dbReference type="PROSITE" id="PS00086">
    <property type="entry name" value="CYTOCHROME_P450"/>
    <property type="match status" value="1"/>
</dbReference>
<sequence>MAEADTRQIEPEAPAYPMQRTCPYQPPEGYEQLREQGPLARVTLFDGRTAWVVAGNTEGRALLPDPRLSVDVRNPDFPLMAPRIEAQRQRATPLIGVDDPEHARQRRMSIPGFGIRRINALRPEIEKIADTLIDNMMAKGSSANLVTDFALPLPSKAICLLLGIPYEDHDYFAERSRHVLSSSGDEQAAQAQQAFGDILKYLYDLIGEREADPRDGLLDELITQRLLEGAVDRNELAMIATVLLVSGHETTANMIGISVLTLLEHPEQLAALRADPELMPGAVDELFRFTSIGDTLPRVATEDIEVGGQLIKAGDGVIVSNMLMNRDPSAFENADQLDIRRAAGRHVAFGFGIHQCIGQNLARAEMEIALNRLFSRLPNLRLAIPASEVQVKPAFVLQGVEDLPVTW</sequence>
<dbReference type="SUPFAM" id="SSF48264">
    <property type="entry name" value="Cytochrome P450"/>
    <property type="match status" value="1"/>
</dbReference>
<dbReference type="PRINTS" id="PR00359">
    <property type="entry name" value="BP450"/>
</dbReference>
<dbReference type="PANTHER" id="PTHR46696">
    <property type="entry name" value="P450, PUTATIVE (EUROFUNG)-RELATED"/>
    <property type="match status" value="1"/>
</dbReference>
<reference evidence="4 5" key="1">
    <citation type="submission" date="2024-10" db="EMBL/GenBank/DDBJ databases">
        <title>The Natural Products Discovery Center: Release of the First 8490 Sequenced Strains for Exploring Actinobacteria Biosynthetic Diversity.</title>
        <authorList>
            <person name="Kalkreuter E."/>
            <person name="Kautsar S.A."/>
            <person name="Yang D."/>
            <person name="Bader C.D."/>
            <person name="Teijaro C.N."/>
            <person name="Fluegel L."/>
            <person name="Davis C.M."/>
            <person name="Simpson J.R."/>
            <person name="Lauterbach L."/>
            <person name="Steele A.D."/>
            <person name="Gui C."/>
            <person name="Meng S."/>
            <person name="Li G."/>
            <person name="Viehrig K."/>
            <person name="Ye F."/>
            <person name="Su P."/>
            <person name="Kiefer A.F."/>
            <person name="Nichols A."/>
            <person name="Cepeda A.J."/>
            <person name="Yan W."/>
            <person name="Fan B."/>
            <person name="Jiang Y."/>
            <person name="Adhikari A."/>
            <person name="Zheng C.-J."/>
            <person name="Schuster L."/>
            <person name="Cowan T.M."/>
            <person name="Smanski M.J."/>
            <person name="Chevrette M.G."/>
            <person name="De Carvalho L.P.S."/>
            <person name="Shen B."/>
        </authorList>
    </citation>
    <scope>NUCLEOTIDE SEQUENCE [LARGE SCALE GENOMIC DNA]</scope>
    <source>
        <strain evidence="4 5">NPDC053399</strain>
    </source>
</reference>